<comment type="caution">
    <text evidence="3">The sequence shown here is derived from an EMBL/GenBank/DDBJ whole genome shotgun (WGS) entry which is preliminary data.</text>
</comment>
<dbReference type="Proteomes" id="UP000765509">
    <property type="component" value="Unassembled WGS sequence"/>
</dbReference>
<keyword evidence="2" id="KW-0732">Signal</keyword>
<gene>
    <name evidence="3" type="ORF">O181_114702</name>
</gene>
<evidence type="ECO:0000313" key="4">
    <source>
        <dbReference type="Proteomes" id="UP000765509"/>
    </source>
</evidence>
<proteinExistence type="predicted"/>
<sequence length="183" mass="21045">MFWWYLGYTIDLWYFGCHACALVLSHGVTVEDFAKEQEELTKISKENEAKESTIQPKEVNLIEAKKNDISTAIAKIEDWGSWQPPTISSASDPFLNNYGLRKTKQRSPRNEHPSQEPTTSLPKTMETPLKMKPNIPGAYAEDEHTTVENTIISTKFKKAQEFKGEDEVIPELKKNRILERSWN</sequence>
<keyword evidence="4" id="KW-1185">Reference proteome</keyword>
<feature type="chain" id="PRO_5040119721" evidence="2">
    <location>
        <begin position="20"/>
        <end position="183"/>
    </location>
</feature>
<name>A0A9Q3PWM2_9BASI</name>
<reference evidence="3" key="1">
    <citation type="submission" date="2021-03" db="EMBL/GenBank/DDBJ databases">
        <title>Draft genome sequence of rust myrtle Austropuccinia psidii MF-1, a brazilian biotype.</title>
        <authorList>
            <person name="Quecine M.C."/>
            <person name="Pachon D.M.R."/>
            <person name="Bonatelli M.L."/>
            <person name="Correr F.H."/>
            <person name="Franceschini L.M."/>
            <person name="Leite T.F."/>
            <person name="Margarido G.R.A."/>
            <person name="Almeida C.A."/>
            <person name="Ferrarezi J.A."/>
            <person name="Labate C.A."/>
        </authorList>
    </citation>
    <scope>NUCLEOTIDE SEQUENCE</scope>
    <source>
        <strain evidence="3">MF-1</strain>
    </source>
</reference>
<evidence type="ECO:0000313" key="3">
    <source>
        <dbReference type="EMBL" id="MBW0574987.1"/>
    </source>
</evidence>
<dbReference type="OrthoDB" id="2506366at2759"/>
<protein>
    <submittedName>
        <fullName evidence="3">Uncharacterized protein</fullName>
    </submittedName>
</protein>
<evidence type="ECO:0000256" key="2">
    <source>
        <dbReference type="SAM" id="SignalP"/>
    </source>
</evidence>
<dbReference type="EMBL" id="AVOT02095350">
    <property type="protein sequence ID" value="MBW0574987.1"/>
    <property type="molecule type" value="Genomic_DNA"/>
</dbReference>
<organism evidence="3 4">
    <name type="scientific">Austropuccinia psidii MF-1</name>
    <dbReference type="NCBI Taxonomy" id="1389203"/>
    <lineage>
        <taxon>Eukaryota</taxon>
        <taxon>Fungi</taxon>
        <taxon>Dikarya</taxon>
        <taxon>Basidiomycota</taxon>
        <taxon>Pucciniomycotina</taxon>
        <taxon>Pucciniomycetes</taxon>
        <taxon>Pucciniales</taxon>
        <taxon>Sphaerophragmiaceae</taxon>
        <taxon>Austropuccinia</taxon>
    </lineage>
</organism>
<evidence type="ECO:0000256" key="1">
    <source>
        <dbReference type="SAM" id="MobiDB-lite"/>
    </source>
</evidence>
<feature type="signal peptide" evidence="2">
    <location>
        <begin position="1"/>
        <end position="19"/>
    </location>
</feature>
<dbReference type="AlphaFoldDB" id="A0A9Q3PWM2"/>
<accession>A0A9Q3PWM2</accession>
<feature type="region of interest" description="Disordered" evidence="1">
    <location>
        <begin position="87"/>
        <end position="129"/>
    </location>
</feature>